<dbReference type="EMBL" id="CVRI01000020">
    <property type="protein sequence ID" value="CRK90948.1"/>
    <property type="molecule type" value="Genomic_DNA"/>
</dbReference>
<feature type="region of interest" description="Disordered" evidence="1">
    <location>
        <begin position="526"/>
        <end position="569"/>
    </location>
</feature>
<dbReference type="Proteomes" id="UP000183832">
    <property type="component" value="Unassembled WGS sequence"/>
</dbReference>
<feature type="compositionally biased region" description="Polar residues" evidence="1">
    <location>
        <begin position="42"/>
        <end position="55"/>
    </location>
</feature>
<feature type="compositionally biased region" description="Polar residues" evidence="1">
    <location>
        <begin position="297"/>
        <end position="309"/>
    </location>
</feature>
<protein>
    <submittedName>
        <fullName evidence="2">CLUMA_CG004637, isoform A</fullName>
    </submittedName>
</protein>
<feature type="region of interest" description="Disordered" evidence="1">
    <location>
        <begin position="659"/>
        <end position="685"/>
    </location>
</feature>
<feature type="compositionally biased region" description="Polar residues" evidence="1">
    <location>
        <begin position="191"/>
        <end position="203"/>
    </location>
</feature>
<sequence length="849" mass="94841">MIPSRSCEVNPSAKKTQIEWDSKNSNNHRSELSSESCKSNSTTDFPSDISSANENDNAKDAVSASCKINKTSDLSEGEKCSEKHNLSQEIAGGSSTNDETLNESRKKINNSNSTKKRFFDLKKFPDSAKKTFSSKLKLPNRVSLTLSPRKASSPHNKLSLSQLEQQNNLFIRDGQQQSKSSSEESTISKQVEQQTTKKNSSNQKENEGIDGMEQAGNVNPKQKQDNLLGAKSKKASSSLIPSFLGGGSSSTQIKNVNHIKIPSTSLGSIKKAPSTQNVVEKLTKTGNKFKELYRDFPSTSSNEKSTSLKRNPPPYRPPPTPPNKDKNQSNNEKQKRLRFSENEMKNYEEIEPIIEVTCETSNNDEGSEDNSGRKAEEQSNEDVDGMISKAEYSSNVFKNIPVRPRKGIVSHMENYCLFDPSVDFCNEKELMKKKLIESKMSEVNLVRQANKQFQLLNSEELKDERIEDVTFEDQTVYDVSELDEREKILAHHNYYEIDPDLLLEEDEFESVVTVVPVEQSMIAKDNQRQVGNKMRKSKIYSNTLSTSSESTSTSQTSTNSSSTSTSSDYPSLFNSVIETTHSSTVESTDDNESNGYGKAANDRQARENSSQCVDEINQTAVGNESLITISNVVTCGESNASSTGATKKKSPQLNRIIRPSSSSTRNLSLSQNKSNKQQTTSLVTKTKTNKINFPIQNKSQQLDPLKSSHSLPQLQNIIVQNRCRQQTNKSELNFVIDNTTTIQLRRQHSSRQGRPLSGHSDDRDSGFLSPVTPPDNQNPAHITPNVIIKEAKEQNTNKSESTLLNQCDNIQQLIEVSNDWDGLVTHFNVKTHCRKMRTNVKHILYCAFC</sequence>
<dbReference type="STRING" id="568069.A0A1J1HUA4"/>
<reference evidence="2 3" key="1">
    <citation type="submission" date="2015-04" db="EMBL/GenBank/DDBJ databases">
        <authorList>
            <person name="Syromyatnikov M.Y."/>
            <person name="Popov V.N."/>
        </authorList>
    </citation>
    <scope>NUCLEOTIDE SEQUENCE [LARGE SCALE GENOMIC DNA]</scope>
</reference>
<evidence type="ECO:0000256" key="1">
    <source>
        <dbReference type="SAM" id="MobiDB-lite"/>
    </source>
</evidence>
<feature type="compositionally biased region" description="Pro residues" evidence="1">
    <location>
        <begin position="311"/>
        <end position="322"/>
    </location>
</feature>
<feature type="compositionally biased region" description="Basic and acidic residues" evidence="1">
    <location>
        <begin position="76"/>
        <end position="86"/>
    </location>
</feature>
<gene>
    <name evidence="2" type="ORF">CLUMA_CG004637</name>
</gene>
<feature type="compositionally biased region" description="Basic and acidic residues" evidence="1">
    <location>
        <begin position="117"/>
        <end position="129"/>
    </location>
</feature>
<evidence type="ECO:0000313" key="2">
    <source>
        <dbReference type="EMBL" id="CRK90948.1"/>
    </source>
</evidence>
<keyword evidence="3" id="KW-1185">Reference proteome</keyword>
<feature type="region of interest" description="Disordered" evidence="1">
    <location>
        <begin position="743"/>
        <end position="781"/>
    </location>
</feature>
<accession>A0A1J1HUA4</accession>
<feature type="region of interest" description="Disordered" evidence="1">
    <location>
        <begin position="285"/>
        <end position="344"/>
    </location>
</feature>
<feature type="compositionally biased region" description="Low complexity" evidence="1">
    <location>
        <begin position="541"/>
        <end position="567"/>
    </location>
</feature>
<proteinExistence type="predicted"/>
<feature type="compositionally biased region" description="Low complexity" evidence="1">
    <location>
        <begin position="660"/>
        <end position="670"/>
    </location>
</feature>
<feature type="region of interest" description="Disordered" evidence="1">
    <location>
        <begin position="357"/>
        <end position="383"/>
    </location>
</feature>
<name>A0A1J1HUA4_9DIPT</name>
<feature type="compositionally biased region" description="Basic and acidic residues" evidence="1">
    <location>
        <begin position="16"/>
        <end position="32"/>
    </location>
</feature>
<feature type="compositionally biased region" description="Basic and acidic residues" evidence="1">
    <location>
        <begin position="323"/>
        <end position="344"/>
    </location>
</feature>
<dbReference type="OrthoDB" id="7765233at2759"/>
<feature type="region of interest" description="Disordered" evidence="1">
    <location>
        <begin position="1"/>
        <end position="256"/>
    </location>
</feature>
<feature type="compositionally biased region" description="Polar residues" evidence="1">
    <location>
        <begin position="671"/>
        <end position="685"/>
    </location>
</feature>
<evidence type="ECO:0000313" key="3">
    <source>
        <dbReference type="Proteomes" id="UP000183832"/>
    </source>
</evidence>
<feature type="compositionally biased region" description="Low complexity" evidence="1">
    <location>
        <begin position="158"/>
        <end position="190"/>
    </location>
</feature>
<dbReference type="AlphaFoldDB" id="A0A1J1HUA4"/>
<organism evidence="2 3">
    <name type="scientific">Clunio marinus</name>
    <dbReference type="NCBI Taxonomy" id="568069"/>
    <lineage>
        <taxon>Eukaryota</taxon>
        <taxon>Metazoa</taxon>
        <taxon>Ecdysozoa</taxon>
        <taxon>Arthropoda</taxon>
        <taxon>Hexapoda</taxon>
        <taxon>Insecta</taxon>
        <taxon>Pterygota</taxon>
        <taxon>Neoptera</taxon>
        <taxon>Endopterygota</taxon>
        <taxon>Diptera</taxon>
        <taxon>Nematocera</taxon>
        <taxon>Chironomoidea</taxon>
        <taxon>Chironomidae</taxon>
        <taxon>Clunio</taxon>
    </lineage>
</organism>
<feature type="region of interest" description="Disordered" evidence="1">
    <location>
        <begin position="581"/>
        <end position="611"/>
    </location>
</feature>